<evidence type="ECO:0000313" key="1">
    <source>
        <dbReference type="EMBL" id="OAH61054.1"/>
    </source>
</evidence>
<keyword evidence="2" id="KW-1185">Reference proteome</keyword>
<organism evidence="1 2">
    <name type="scientific">Domibacillus aminovorans</name>
    <dbReference type="NCBI Taxonomy" id="29332"/>
    <lineage>
        <taxon>Bacteria</taxon>
        <taxon>Bacillati</taxon>
        <taxon>Bacillota</taxon>
        <taxon>Bacilli</taxon>
        <taxon>Bacillales</taxon>
        <taxon>Bacillaceae</taxon>
        <taxon>Domibacillus</taxon>
    </lineage>
</organism>
<dbReference type="GO" id="GO:0016151">
    <property type="term" value="F:nickel cation binding"/>
    <property type="evidence" value="ECO:0007669"/>
    <property type="project" value="InterPro"/>
</dbReference>
<dbReference type="EMBL" id="LQWY01000024">
    <property type="protein sequence ID" value="OAH61054.1"/>
    <property type="molecule type" value="Genomic_DNA"/>
</dbReference>
<name>A0A177L6I0_9BACI</name>
<dbReference type="AlphaFoldDB" id="A0A177L6I0"/>
<dbReference type="Proteomes" id="UP000076935">
    <property type="component" value="Unassembled WGS sequence"/>
</dbReference>
<sequence length="87" mass="9854">MQTILEVNIRLDAAFVKEAYKATLQDDSVRLAKLQELYTAGKPAKLFEASMKKGRSLLIGVENLHDDNNNSSIYENLLKGELPYIRK</sequence>
<proteinExistence type="predicted"/>
<evidence type="ECO:0000313" key="2">
    <source>
        <dbReference type="Proteomes" id="UP000076935"/>
    </source>
</evidence>
<dbReference type="Gene3D" id="1.10.4190.10">
    <property type="entry name" value="Urease accessory protein UreF"/>
    <property type="match status" value="1"/>
</dbReference>
<dbReference type="InterPro" id="IPR038277">
    <property type="entry name" value="UreF_sf"/>
</dbReference>
<accession>A0A177L6I0</accession>
<protein>
    <submittedName>
        <fullName evidence="1">Uncharacterized protein</fullName>
    </submittedName>
</protein>
<reference evidence="1 2" key="1">
    <citation type="submission" date="2016-01" db="EMBL/GenBank/DDBJ databases">
        <title>Investigation of taxonomic status of Bacillus aminovorans.</title>
        <authorList>
            <person name="Verma A."/>
            <person name="Pal Y."/>
            <person name="Krishnamurthi S."/>
        </authorList>
    </citation>
    <scope>NUCLEOTIDE SEQUENCE [LARGE SCALE GENOMIC DNA]</scope>
    <source>
        <strain evidence="1 2">DSM 1314</strain>
    </source>
</reference>
<gene>
    <name evidence="1" type="ORF">AWH49_14190</name>
</gene>
<dbReference type="InterPro" id="IPR002639">
    <property type="entry name" value="UreF"/>
</dbReference>
<comment type="caution">
    <text evidence="1">The sequence shown here is derived from an EMBL/GenBank/DDBJ whole genome shotgun (WGS) entry which is preliminary data.</text>
</comment>
<dbReference type="Pfam" id="PF01730">
    <property type="entry name" value="UreF"/>
    <property type="match status" value="1"/>
</dbReference>